<dbReference type="Pfam" id="PF19037">
    <property type="entry name" value="Fuz_longin_2"/>
    <property type="match status" value="1"/>
</dbReference>
<dbReference type="GO" id="GO:0016192">
    <property type="term" value="P:vesicle-mediated transport"/>
    <property type="evidence" value="ECO:0007669"/>
    <property type="project" value="InterPro"/>
</dbReference>
<dbReference type="GO" id="GO:0006623">
    <property type="term" value="P:protein targeting to vacuole"/>
    <property type="evidence" value="ECO:0007669"/>
    <property type="project" value="UniProtKB-UniRule"/>
</dbReference>
<comment type="caution">
    <text evidence="4">The sequence shown here is derived from an EMBL/GenBank/DDBJ whole genome shotgun (WGS) entry which is preliminary data.</text>
</comment>
<dbReference type="Proteomes" id="UP001255856">
    <property type="component" value="Unassembled WGS sequence"/>
</dbReference>
<dbReference type="PRINTS" id="PR01546">
    <property type="entry name" value="YEAST73DUF"/>
</dbReference>
<organism evidence="4 5">
    <name type="scientific">Prototheca wickerhamii</name>
    <dbReference type="NCBI Taxonomy" id="3111"/>
    <lineage>
        <taxon>Eukaryota</taxon>
        <taxon>Viridiplantae</taxon>
        <taxon>Chlorophyta</taxon>
        <taxon>core chlorophytes</taxon>
        <taxon>Trebouxiophyceae</taxon>
        <taxon>Chlorellales</taxon>
        <taxon>Chlorellaceae</taxon>
        <taxon>Prototheca</taxon>
    </lineage>
</organism>
<sequence>MDTASGSTTIVAVDRDPLVLLAVSRRFEPIPVLRMQLSLVYYQIESVLTRSALVAVFNKAPGYDLRRLLGGTEKLMGRLLDSFLTDSGSLLGAYPSVPLPITRRQRLAVHLGQAMKDSRAMHGMLCTQGAVLCALTAPGRPTLTQWEILLLLNLVSTLRDEEAITPFCLPQGDPNALLHVYVRRLGRGPARGAGPAAPGAPALPLDVVLLIPGAPDRQRLSSTAEALARTVAVVASSPELAVPELPSSVGGGRPGATPLLFFIYRMAGGPQFVASPPVQDAGLQQDIILVLSQLRASMYDRGSEVDGPMTSLRVEQRRRLTLAGVLQREGELLAAFDGLTDADEATTRCERLLRWLRSQHMAWFA</sequence>
<protein>
    <recommendedName>
        <fullName evidence="1">Vacuolar fusion protein MON1 homolog</fullName>
    </recommendedName>
</protein>
<dbReference type="PANTHER" id="PTHR13027:SF7">
    <property type="entry name" value="VACUOLAR FUSION PROTEIN MON1 HOMOLOG"/>
    <property type="match status" value="1"/>
</dbReference>
<dbReference type="PANTHER" id="PTHR13027">
    <property type="entry name" value="SAND PROTEIN-RELATED"/>
    <property type="match status" value="1"/>
</dbReference>
<gene>
    <name evidence="4" type="ORF">QBZ16_001619</name>
</gene>
<accession>A0AAD9IGK7</accession>
<dbReference type="AlphaFoldDB" id="A0AAD9IGK7"/>
<dbReference type="InterPro" id="IPR043972">
    <property type="entry name" value="FUZ/MON1/HPS1_longin_1"/>
</dbReference>
<dbReference type="Pfam" id="PF19036">
    <property type="entry name" value="Fuz_longin_1"/>
    <property type="match status" value="1"/>
</dbReference>
<feature type="domain" description="FUZ/MON1/HPS1 first Longin" evidence="2">
    <location>
        <begin position="4"/>
        <end position="78"/>
    </location>
</feature>
<comment type="function">
    <text evidence="1">Plays an important role in membrane trafficking through the secretory apparatus.</text>
</comment>
<evidence type="ECO:0000313" key="5">
    <source>
        <dbReference type="Proteomes" id="UP001255856"/>
    </source>
</evidence>
<proteinExistence type="inferred from homology"/>
<comment type="similarity">
    <text evidence="1">Belongs to the MON1/SAND family.</text>
</comment>
<dbReference type="EMBL" id="JASFZW010000013">
    <property type="protein sequence ID" value="KAK2075877.1"/>
    <property type="molecule type" value="Genomic_DNA"/>
</dbReference>
<evidence type="ECO:0000259" key="2">
    <source>
        <dbReference type="Pfam" id="PF19036"/>
    </source>
</evidence>
<evidence type="ECO:0000256" key="1">
    <source>
        <dbReference type="RuleBase" id="RU367048"/>
    </source>
</evidence>
<dbReference type="InterPro" id="IPR004353">
    <property type="entry name" value="Mon1"/>
</dbReference>
<keyword evidence="5" id="KW-1185">Reference proteome</keyword>
<evidence type="ECO:0000259" key="3">
    <source>
        <dbReference type="Pfam" id="PF19037"/>
    </source>
</evidence>
<evidence type="ECO:0000313" key="4">
    <source>
        <dbReference type="EMBL" id="KAK2075877.1"/>
    </source>
</evidence>
<name>A0AAD9IGK7_PROWI</name>
<feature type="domain" description="FUZ/MON1/HPS1 second Longin" evidence="3">
    <location>
        <begin position="120"/>
        <end position="185"/>
    </location>
</feature>
<dbReference type="InterPro" id="IPR043971">
    <property type="entry name" value="FUZ/MON1/HPS1_longin_2"/>
</dbReference>
<reference evidence="4" key="1">
    <citation type="submission" date="2021-01" db="EMBL/GenBank/DDBJ databases">
        <authorList>
            <person name="Eckstrom K.M.E."/>
        </authorList>
    </citation>
    <scope>NUCLEOTIDE SEQUENCE</scope>
    <source>
        <strain evidence="4">UVCC 0001</strain>
    </source>
</reference>